<organism evidence="2 3">
    <name type="scientific">Plakobranchus ocellatus</name>
    <dbReference type="NCBI Taxonomy" id="259542"/>
    <lineage>
        <taxon>Eukaryota</taxon>
        <taxon>Metazoa</taxon>
        <taxon>Spiralia</taxon>
        <taxon>Lophotrochozoa</taxon>
        <taxon>Mollusca</taxon>
        <taxon>Gastropoda</taxon>
        <taxon>Heterobranchia</taxon>
        <taxon>Euthyneura</taxon>
        <taxon>Panpulmonata</taxon>
        <taxon>Sacoglossa</taxon>
        <taxon>Placobranchoidea</taxon>
        <taxon>Plakobranchidae</taxon>
        <taxon>Plakobranchus</taxon>
    </lineage>
</organism>
<dbReference type="InterPro" id="IPR001304">
    <property type="entry name" value="C-type_lectin-like"/>
</dbReference>
<dbReference type="Proteomes" id="UP000735302">
    <property type="component" value="Unassembled WGS sequence"/>
</dbReference>
<dbReference type="SMART" id="SM00034">
    <property type="entry name" value="CLECT"/>
    <property type="match status" value="1"/>
</dbReference>
<evidence type="ECO:0000259" key="1">
    <source>
        <dbReference type="PROSITE" id="PS50041"/>
    </source>
</evidence>
<dbReference type="EMBL" id="BLXT01006975">
    <property type="protein sequence ID" value="GFO35188.1"/>
    <property type="molecule type" value="Genomic_DNA"/>
</dbReference>
<dbReference type="CDD" id="cd00037">
    <property type="entry name" value="CLECT"/>
    <property type="match status" value="1"/>
</dbReference>
<protein>
    <submittedName>
        <fullName evidence="2">C-type mannose receptor 2</fullName>
    </submittedName>
</protein>
<dbReference type="Pfam" id="PF00059">
    <property type="entry name" value="Lectin_C"/>
    <property type="match status" value="1"/>
</dbReference>
<name>A0AAV4CTB8_9GAST</name>
<keyword evidence="3" id="KW-1185">Reference proteome</keyword>
<dbReference type="InterPro" id="IPR050111">
    <property type="entry name" value="C-type_lectin/snaclec_domain"/>
</dbReference>
<proteinExistence type="predicted"/>
<dbReference type="InterPro" id="IPR016187">
    <property type="entry name" value="CTDL_fold"/>
</dbReference>
<evidence type="ECO:0000313" key="3">
    <source>
        <dbReference type="Proteomes" id="UP000735302"/>
    </source>
</evidence>
<accession>A0AAV4CTB8</accession>
<dbReference type="PANTHER" id="PTHR22803">
    <property type="entry name" value="MANNOSE, PHOSPHOLIPASE, LECTIN RECEPTOR RELATED"/>
    <property type="match status" value="1"/>
</dbReference>
<reference evidence="2 3" key="1">
    <citation type="journal article" date="2021" name="Elife">
        <title>Chloroplast acquisition without the gene transfer in kleptoplastic sea slugs, Plakobranchus ocellatus.</title>
        <authorList>
            <person name="Maeda T."/>
            <person name="Takahashi S."/>
            <person name="Yoshida T."/>
            <person name="Shimamura S."/>
            <person name="Takaki Y."/>
            <person name="Nagai Y."/>
            <person name="Toyoda A."/>
            <person name="Suzuki Y."/>
            <person name="Arimoto A."/>
            <person name="Ishii H."/>
            <person name="Satoh N."/>
            <person name="Nishiyama T."/>
            <person name="Hasebe M."/>
            <person name="Maruyama T."/>
            <person name="Minagawa J."/>
            <person name="Obokata J."/>
            <person name="Shigenobu S."/>
        </authorList>
    </citation>
    <scope>NUCLEOTIDE SEQUENCE [LARGE SCALE GENOMIC DNA]</scope>
</reference>
<dbReference type="AlphaFoldDB" id="A0AAV4CTB8"/>
<keyword evidence="2" id="KW-0675">Receptor</keyword>
<sequence length="103" mass="11813">MCRDKYPYICEKPKGLSCTPGWTRTPSGEACVKIYDNQEKNWYDARQACRNASGDLVTIRDSTMSKFIKNLLGGAKFQIWIGLHKTPAQYVWLWLDGEMVCNT</sequence>
<dbReference type="Gene3D" id="3.10.100.10">
    <property type="entry name" value="Mannose-Binding Protein A, subunit A"/>
    <property type="match status" value="1"/>
</dbReference>
<comment type="caution">
    <text evidence="2">The sequence shown here is derived from an EMBL/GenBank/DDBJ whole genome shotgun (WGS) entry which is preliminary data.</text>
</comment>
<dbReference type="PROSITE" id="PS50041">
    <property type="entry name" value="C_TYPE_LECTIN_2"/>
    <property type="match status" value="1"/>
</dbReference>
<feature type="domain" description="C-type lectin" evidence="1">
    <location>
        <begin position="27"/>
        <end position="103"/>
    </location>
</feature>
<dbReference type="InterPro" id="IPR016186">
    <property type="entry name" value="C-type_lectin-like/link_sf"/>
</dbReference>
<dbReference type="SUPFAM" id="SSF56436">
    <property type="entry name" value="C-type lectin-like"/>
    <property type="match status" value="1"/>
</dbReference>
<gene>
    <name evidence="2" type="ORF">PoB_006169300</name>
</gene>
<evidence type="ECO:0000313" key="2">
    <source>
        <dbReference type="EMBL" id="GFO35188.1"/>
    </source>
</evidence>